<dbReference type="InterPro" id="IPR037207">
    <property type="entry name" value="Nuop51_4Fe4S-bd_sf"/>
</dbReference>
<dbReference type="GO" id="GO:0046872">
    <property type="term" value="F:metal ion binding"/>
    <property type="evidence" value="ECO:0007669"/>
    <property type="project" value="UniProtKB-KW"/>
</dbReference>
<dbReference type="SUPFAM" id="SSF142019">
    <property type="entry name" value="Nqo1 FMN-binding domain-like"/>
    <property type="match status" value="1"/>
</dbReference>
<proteinExistence type="inferred from homology"/>
<dbReference type="Proteomes" id="UP000230869">
    <property type="component" value="Unassembled WGS sequence"/>
</dbReference>
<dbReference type="Gene3D" id="3.40.50.11540">
    <property type="entry name" value="NADH-ubiquinone oxidoreductase 51kDa subunit"/>
    <property type="match status" value="1"/>
</dbReference>
<dbReference type="InterPro" id="IPR001949">
    <property type="entry name" value="NADH-UbQ_OxRdtase_51kDa_CS"/>
</dbReference>
<dbReference type="PROSITE" id="PS00645">
    <property type="entry name" value="COMPLEX1_51K_2"/>
    <property type="match status" value="1"/>
</dbReference>
<evidence type="ECO:0000256" key="1">
    <source>
        <dbReference type="ARBA" id="ARBA00007523"/>
    </source>
</evidence>
<evidence type="ECO:0000313" key="8">
    <source>
        <dbReference type="Proteomes" id="UP000230869"/>
    </source>
</evidence>
<dbReference type="GO" id="GO:0008137">
    <property type="term" value="F:NADH dehydrogenase (ubiquinone) activity"/>
    <property type="evidence" value="ECO:0007669"/>
    <property type="project" value="InterPro"/>
</dbReference>
<keyword evidence="4" id="KW-0408">Iron</keyword>
<keyword evidence="3" id="KW-0479">Metal-binding</keyword>
<dbReference type="EMBL" id="PCWW01000002">
    <property type="protein sequence ID" value="PIR14082.1"/>
    <property type="molecule type" value="Genomic_DNA"/>
</dbReference>
<evidence type="ECO:0000256" key="5">
    <source>
        <dbReference type="ARBA" id="ARBA00023014"/>
    </source>
</evidence>
<evidence type="ECO:0000256" key="3">
    <source>
        <dbReference type="ARBA" id="ARBA00022723"/>
    </source>
</evidence>
<reference evidence="7 8" key="1">
    <citation type="submission" date="2017-09" db="EMBL/GenBank/DDBJ databases">
        <title>Depth-based differentiation of microbial function through sediment-hosted aquifers and enrichment of novel symbionts in the deep terrestrial subsurface.</title>
        <authorList>
            <person name="Probst A.J."/>
            <person name="Ladd B."/>
            <person name="Jarett J.K."/>
            <person name="Geller-Mcgrath D.E."/>
            <person name="Sieber C.M."/>
            <person name="Emerson J.B."/>
            <person name="Anantharaman K."/>
            <person name="Thomas B.C."/>
            <person name="Malmstrom R."/>
            <person name="Stieglmeier M."/>
            <person name="Klingl A."/>
            <person name="Woyke T."/>
            <person name="Ryan C.M."/>
            <person name="Banfield J.F."/>
        </authorList>
    </citation>
    <scope>NUCLEOTIDE SEQUENCE [LARGE SCALE GENOMIC DNA]</scope>
    <source>
        <strain evidence="7">CG11_big_fil_rev_8_21_14_0_20_39_10</strain>
    </source>
</reference>
<gene>
    <name evidence="7" type="ORF">COV49_00065</name>
</gene>
<protein>
    <recommendedName>
        <fullName evidence="6">NADH-ubiquinone oxidoreductase 51kDa subunit iron-sulphur binding domain-containing protein</fullName>
    </recommendedName>
</protein>
<dbReference type="Pfam" id="PF01512">
    <property type="entry name" value="Complex1_51K"/>
    <property type="match status" value="1"/>
</dbReference>
<comment type="caution">
    <text evidence="7">The sequence shown here is derived from an EMBL/GenBank/DDBJ whole genome shotgun (WGS) entry which is preliminary data.</text>
</comment>
<evidence type="ECO:0000256" key="4">
    <source>
        <dbReference type="ARBA" id="ARBA00023004"/>
    </source>
</evidence>
<dbReference type="SMART" id="SM00928">
    <property type="entry name" value="NADH_4Fe-4S"/>
    <property type="match status" value="1"/>
</dbReference>
<dbReference type="InterPro" id="IPR011538">
    <property type="entry name" value="Nuo51_FMN-bd"/>
</dbReference>
<dbReference type="GO" id="GO:0010181">
    <property type="term" value="F:FMN binding"/>
    <property type="evidence" value="ECO:0007669"/>
    <property type="project" value="InterPro"/>
</dbReference>
<dbReference type="InterPro" id="IPR037225">
    <property type="entry name" value="Nuo51_FMN-bd_sf"/>
</dbReference>
<dbReference type="Gene3D" id="1.20.1440.230">
    <property type="entry name" value="NADH-ubiquinone oxidoreductase 51kDa subunit, iron-sulphur binding domain"/>
    <property type="match status" value="1"/>
</dbReference>
<dbReference type="Pfam" id="PF10589">
    <property type="entry name" value="NADH_4Fe-4S"/>
    <property type="match status" value="1"/>
</dbReference>
<name>A0A2M6KAD0_9BACT</name>
<dbReference type="PANTHER" id="PTHR43578">
    <property type="entry name" value="NADH-QUINONE OXIDOREDUCTASE SUBUNIT F"/>
    <property type="match status" value="1"/>
</dbReference>
<feature type="domain" description="NADH-ubiquinone oxidoreductase 51kDa subunit iron-sulphur binding" evidence="6">
    <location>
        <begin position="252"/>
        <end position="291"/>
    </location>
</feature>
<dbReference type="SUPFAM" id="SSF140490">
    <property type="entry name" value="Nqo1C-terminal domain-like"/>
    <property type="match status" value="1"/>
</dbReference>
<dbReference type="InterPro" id="IPR019575">
    <property type="entry name" value="Nuop51_4Fe4S-bd"/>
</dbReference>
<accession>A0A2M6KAD0</accession>
<sequence length="348" mass="39094">MKDIIKAIKRAGLIGRGGACFPTAAKWTMVKDAPGKVKYVVCNAAEGEPGIKKDGYILENYPDRVIDGLKLAIKFLGATKAYIYLNPRYYKKLRKNLEKAIGDLPIEIFKKDFSAGYIGGEESSALNHIEGKRIEPRLRPPFPPTRGLMDCPTLINNVETFYNVSLVNSGEYKNERFYTVGGDCLYDGVYKFGENLTIERILKQTGNWPRFNFFVQVGGDASGEVLNSSQLRRPATGGGSITIYSLIKHRPNDLLRRWLDFFTEESCGQCTPCREGVYRLREILDAPFPDWKLFGSLLKNLHETAICGLGSSVPIPIESYVKNVLIKMPENEIRLKGINKKVVCECFN</sequence>
<dbReference type="PANTHER" id="PTHR43578:SF3">
    <property type="entry name" value="NADH-QUINONE OXIDOREDUCTASE SUBUNIT F"/>
    <property type="match status" value="1"/>
</dbReference>
<organism evidence="7 8">
    <name type="scientific">Candidatus Falkowbacteria bacterium CG11_big_fil_rev_8_21_14_0_20_39_10</name>
    <dbReference type="NCBI Taxonomy" id="1974570"/>
    <lineage>
        <taxon>Bacteria</taxon>
        <taxon>Candidatus Falkowiibacteriota</taxon>
    </lineage>
</organism>
<dbReference type="AlphaFoldDB" id="A0A2M6KAD0"/>
<comment type="similarity">
    <text evidence="1">Belongs to the complex I 51 kDa subunit family.</text>
</comment>
<dbReference type="GO" id="GO:0051539">
    <property type="term" value="F:4 iron, 4 sulfur cluster binding"/>
    <property type="evidence" value="ECO:0007669"/>
    <property type="project" value="UniProtKB-KW"/>
</dbReference>
<evidence type="ECO:0000313" key="7">
    <source>
        <dbReference type="EMBL" id="PIR14082.1"/>
    </source>
</evidence>
<keyword evidence="2" id="KW-0004">4Fe-4S</keyword>
<evidence type="ECO:0000256" key="2">
    <source>
        <dbReference type="ARBA" id="ARBA00022485"/>
    </source>
</evidence>
<evidence type="ECO:0000259" key="6">
    <source>
        <dbReference type="SMART" id="SM00928"/>
    </source>
</evidence>
<keyword evidence="5" id="KW-0411">Iron-sulfur</keyword>